<accession>A0A024EMR1</accession>
<dbReference type="HOGENOM" id="CLU_1553954_0_0_6"/>
<evidence type="ECO:0000313" key="1">
    <source>
        <dbReference type="EMBL" id="AHZ73648.1"/>
    </source>
</evidence>
<dbReference type="Gene3D" id="3.30.70.3580">
    <property type="entry name" value="Antirestriction protein"/>
    <property type="match status" value="1"/>
</dbReference>
<dbReference type="OrthoDB" id="6913918at2"/>
<keyword evidence="1" id="KW-0614">Plasmid</keyword>
<sequence>MQSNNTPQPYTVLELTPQALFDIYGTYCHAFEQTVLTAMRRLLQDQYTGGAYELRKYLNGAVALVLPALDQVSASYGMSEETITLEGASIAANLIALGQLMVVADEREDESNKLIQYNQFYGLKDALKGQVNFIIDTTQPDGYRSLTEGEQATLKPAAQRHPDEEAIRNLID</sequence>
<gene>
    <name evidence="1" type="ORF">OU5_P0396</name>
</gene>
<dbReference type="AlphaFoldDB" id="A0A024EMR1"/>
<dbReference type="EMBL" id="CP005961">
    <property type="protein sequence ID" value="AHZ73648.1"/>
    <property type="molecule type" value="Genomic_DNA"/>
</dbReference>
<geneLocation type="plasmid" evidence="2"/>
<protein>
    <submittedName>
        <fullName evidence="1">Uncharacterized protein</fullName>
    </submittedName>
</protein>
<dbReference type="RefSeq" id="WP_010466492.1">
    <property type="nucleotide sequence ID" value="NZ_CP005961.1"/>
</dbReference>
<dbReference type="Proteomes" id="UP000026913">
    <property type="component" value="Plasmid unnamed"/>
</dbReference>
<name>A0A024EMR1_9PSED</name>
<dbReference type="KEGG" id="pman:OU5_P0396"/>
<evidence type="ECO:0000313" key="2">
    <source>
        <dbReference type="Proteomes" id="UP000026913"/>
    </source>
</evidence>
<proteinExistence type="predicted"/>
<dbReference type="InterPro" id="IPR042297">
    <property type="entry name" value="Antirestriction_sf"/>
</dbReference>
<reference evidence="1 2" key="1">
    <citation type="journal article" date="2012" name="J. Bacteriol.">
        <title>Genome sequence of cold-adapted Pseudomonas mandelii strain JR-1.</title>
        <authorList>
            <person name="Jang S.H."/>
            <person name="Kim J."/>
            <person name="Kim J."/>
            <person name="Hong S."/>
            <person name="Lee C."/>
        </authorList>
    </citation>
    <scope>NUCLEOTIDE SEQUENCE [LARGE SCALE GENOMIC DNA]</scope>
    <source>
        <strain evidence="1 2">JR-1</strain>
        <plasmid evidence="2">Plasmid</plasmid>
    </source>
</reference>
<organism evidence="1 2">
    <name type="scientific">Pseudomonas mandelii JR-1</name>
    <dbReference type="NCBI Taxonomy" id="1147786"/>
    <lineage>
        <taxon>Bacteria</taxon>
        <taxon>Pseudomonadati</taxon>
        <taxon>Pseudomonadota</taxon>
        <taxon>Gammaproteobacteria</taxon>
        <taxon>Pseudomonadales</taxon>
        <taxon>Pseudomonadaceae</taxon>
        <taxon>Pseudomonas</taxon>
    </lineage>
</organism>